<dbReference type="InterPro" id="IPR036515">
    <property type="entry name" value="Transposase_17_sf"/>
</dbReference>
<dbReference type="GO" id="GO:0006313">
    <property type="term" value="P:DNA transposition"/>
    <property type="evidence" value="ECO:0007669"/>
    <property type="project" value="InterPro"/>
</dbReference>
<dbReference type="Pfam" id="PF01797">
    <property type="entry name" value="Y1_Tnp"/>
    <property type="match status" value="1"/>
</dbReference>
<sequence>MAFNICGDHMHILLVCEEGGVSKIVGKIKAITSKEYNTEKGITVRRKKSESDTTREHVPLSKL</sequence>
<accession>A0A3B0TBJ3</accession>
<dbReference type="InterPro" id="IPR002686">
    <property type="entry name" value="Transposase_17"/>
</dbReference>
<dbReference type="EMBL" id="UOEL01000115">
    <property type="protein sequence ID" value="VAW14250.1"/>
    <property type="molecule type" value="Genomic_DNA"/>
</dbReference>
<dbReference type="GO" id="GO:0003677">
    <property type="term" value="F:DNA binding"/>
    <property type="evidence" value="ECO:0007669"/>
    <property type="project" value="InterPro"/>
</dbReference>
<dbReference type="SUPFAM" id="SSF143422">
    <property type="entry name" value="Transposase IS200-like"/>
    <property type="match status" value="1"/>
</dbReference>
<reference evidence="2" key="1">
    <citation type="submission" date="2018-06" db="EMBL/GenBank/DDBJ databases">
        <authorList>
            <person name="Zhirakovskaya E."/>
        </authorList>
    </citation>
    <scope>NUCLEOTIDE SEQUENCE</scope>
</reference>
<proteinExistence type="predicted"/>
<dbReference type="AlphaFoldDB" id="A0A3B0TBJ3"/>
<organism evidence="2">
    <name type="scientific">hydrothermal vent metagenome</name>
    <dbReference type="NCBI Taxonomy" id="652676"/>
    <lineage>
        <taxon>unclassified sequences</taxon>
        <taxon>metagenomes</taxon>
        <taxon>ecological metagenomes</taxon>
    </lineage>
</organism>
<evidence type="ECO:0000259" key="1">
    <source>
        <dbReference type="Pfam" id="PF01797"/>
    </source>
</evidence>
<dbReference type="GO" id="GO:0004803">
    <property type="term" value="F:transposase activity"/>
    <property type="evidence" value="ECO:0007669"/>
    <property type="project" value="InterPro"/>
</dbReference>
<gene>
    <name evidence="2" type="ORF">MNBD_BACTEROID03-766</name>
</gene>
<feature type="domain" description="Transposase IS200-like" evidence="1">
    <location>
        <begin position="2"/>
        <end position="41"/>
    </location>
</feature>
<protein>
    <recommendedName>
        <fullName evidence="1">Transposase IS200-like domain-containing protein</fullName>
    </recommendedName>
</protein>
<dbReference type="Gene3D" id="3.30.70.1290">
    <property type="entry name" value="Transposase IS200-like"/>
    <property type="match status" value="1"/>
</dbReference>
<evidence type="ECO:0000313" key="2">
    <source>
        <dbReference type="EMBL" id="VAW14250.1"/>
    </source>
</evidence>
<name>A0A3B0TBJ3_9ZZZZ</name>